<dbReference type="InterPro" id="IPR002483">
    <property type="entry name" value="PWI_dom"/>
</dbReference>
<feature type="compositionally biased region" description="Basic and acidic residues" evidence="2">
    <location>
        <begin position="485"/>
        <end position="504"/>
    </location>
</feature>
<dbReference type="Gene3D" id="1.20.1390.10">
    <property type="entry name" value="PWI domain"/>
    <property type="match status" value="1"/>
</dbReference>
<organism evidence="4 5">
    <name type="scientific">Kingdonia uniflora</name>
    <dbReference type="NCBI Taxonomy" id="39325"/>
    <lineage>
        <taxon>Eukaryota</taxon>
        <taxon>Viridiplantae</taxon>
        <taxon>Streptophyta</taxon>
        <taxon>Embryophyta</taxon>
        <taxon>Tracheophyta</taxon>
        <taxon>Spermatophyta</taxon>
        <taxon>Magnoliopsida</taxon>
        <taxon>Ranunculales</taxon>
        <taxon>Circaeasteraceae</taxon>
        <taxon>Kingdonia</taxon>
    </lineage>
</organism>
<dbReference type="GO" id="GO:0003723">
    <property type="term" value="F:RNA binding"/>
    <property type="evidence" value="ECO:0007669"/>
    <property type="project" value="TreeGrafter"/>
</dbReference>
<keyword evidence="5" id="KW-1185">Reference proteome</keyword>
<feature type="compositionally biased region" description="Basic residues" evidence="2">
    <location>
        <begin position="225"/>
        <end position="273"/>
    </location>
</feature>
<dbReference type="InterPro" id="IPR036483">
    <property type="entry name" value="PWI_dom_sf"/>
</dbReference>
<feature type="compositionally biased region" description="Basic and acidic residues" evidence="2">
    <location>
        <begin position="396"/>
        <end position="426"/>
    </location>
</feature>
<reference evidence="4 5" key="1">
    <citation type="journal article" date="2020" name="IScience">
        <title>Genome Sequencing of the Endangered Kingdonia uniflora (Circaeasteraceae, Ranunculales) Reveals Potential Mechanisms of Evolutionary Specialization.</title>
        <authorList>
            <person name="Sun Y."/>
            <person name="Deng T."/>
            <person name="Zhang A."/>
            <person name="Moore M.J."/>
            <person name="Landis J.B."/>
            <person name="Lin N."/>
            <person name="Zhang H."/>
            <person name="Zhang X."/>
            <person name="Huang J."/>
            <person name="Zhang X."/>
            <person name="Sun H."/>
            <person name="Wang H."/>
        </authorList>
    </citation>
    <scope>NUCLEOTIDE SEQUENCE [LARGE SCALE GENOMIC DNA]</scope>
    <source>
        <strain evidence="4">TB1705</strain>
        <tissue evidence="4">Leaf</tissue>
    </source>
</reference>
<name>A0A7J7LL20_9MAGN</name>
<protein>
    <recommendedName>
        <fullName evidence="3">PWI domain-containing protein</fullName>
    </recommendedName>
</protein>
<feature type="domain" description="PWI" evidence="3">
    <location>
        <begin position="27"/>
        <end position="125"/>
    </location>
</feature>
<feature type="region of interest" description="Disordered" evidence="2">
    <location>
        <begin position="149"/>
        <end position="285"/>
    </location>
</feature>
<dbReference type="SMART" id="SM00311">
    <property type="entry name" value="PWI"/>
    <property type="match status" value="1"/>
</dbReference>
<feature type="compositionally biased region" description="Basic residues" evidence="2">
    <location>
        <begin position="202"/>
        <end position="217"/>
    </location>
</feature>
<dbReference type="Pfam" id="PF01480">
    <property type="entry name" value="PWI"/>
    <property type="match status" value="1"/>
</dbReference>
<dbReference type="EMBL" id="JACGCM010002211">
    <property type="protein sequence ID" value="KAF6143224.1"/>
    <property type="molecule type" value="Genomic_DNA"/>
</dbReference>
<gene>
    <name evidence="4" type="ORF">GIB67_038065</name>
</gene>
<feature type="compositionally biased region" description="Basic and acidic residues" evidence="2">
    <location>
        <begin position="274"/>
        <end position="285"/>
    </location>
</feature>
<dbReference type="PANTHER" id="PTHR23148">
    <property type="entry name" value="SERINE/ARGININE REGULATED NUCLEAR MATRIX PROTEIN"/>
    <property type="match status" value="1"/>
</dbReference>
<feature type="region of interest" description="Disordered" evidence="2">
    <location>
        <begin position="396"/>
        <end position="521"/>
    </location>
</feature>
<evidence type="ECO:0000313" key="4">
    <source>
        <dbReference type="EMBL" id="KAF6143224.1"/>
    </source>
</evidence>
<evidence type="ECO:0000259" key="3">
    <source>
        <dbReference type="PROSITE" id="PS51025"/>
    </source>
</evidence>
<keyword evidence="1" id="KW-0507">mRNA processing</keyword>
<dbReference type="PANTHER" id="PTHR23148:SF0">
    <property type="entry name" value="SERINE_ARGININE REPETITIVE MATRIX PROTEIN 1"/>
    <property type="match status" value="1"/>
</dbReference>
<feature type="compositionally biased region" description="Basic and acidic residues" evidence="2">
    <location>
        <begin position="436"/>
        <end position="453"/>
    </location>
</feature>
<comment type="caution">
    <text evidence="4">The sequence shown here is derived from an EMBL/GenBank/DDBJ whole genome shotgun (WGS) entry which is preliminary data.</text>
</comment>
<dbReference type="SUPFAM" id="SSF101233">
    <property type="entry name" value="PWI domain"/>
    <property type="match status" value="1"/>
</dbReference>
<proteinExistence type="predicted"/>
<dbReference type="GO" id="GO:0048024">
    <property type="term" value="P:regulation of mRNA splicing, via spliceosome"/>
    <property type="evidence" value="ECO:0007669"/>
    <property type="project" value="TreeGrafter"/>
</dbReference>
<feature type="compositionally biased region" description="Basic and acidic residues" evidence="2">
    <location>
        <begin position="149"/>
        <end position="201"/>
    </location>
</feature>
<evidence type="ECO:0000256" key="1">
    <source>
        <dbReference type="ARBA" id="ARBA00022664"/>
    </source>
</evidence>
<evidence type="ECO:0000256" key="2">
    <source>
        <dbReference type="SAM" id="MobiDB-lite"/>
    </source>
</evidence>
<dbReference type="AlphaFoldDB" id="A0A7J7LL20"/>
<dbReference type="GO" id="GO:0006397">
    <property type="term" value="P:mRNA processing"/>
    <property type="evidence" value="ECO:0007669"/>
    <property type="project" value="UniProtKB-KW"/>
</dbReference>
<dbReference type="OrthoDB" id="163257at2759"/>
<dbReference type="PROSITE" id="PS51025">
    <property type="entry name" value="PWI"/>
    <property type="match status" value="1"/>
</dbReference>
<sequence length="521" mass="60490">MSGGFFRGTSADQDTRFSNKQAKLMKSQKFAPELDHLVDMGKVKMDVLKPWIATRVTELLGFEDEVLINFIYGLLDGKVVNGKEIQIQITGFMEKNTGKFMKELWVLLLSAEKNASGVPQQFLDAKEEEIRKKKDEADRITSEIQKKRKEAELEKQKKMDVDVDASKAVDDASEKISKHMLPRTDDDKGSGEENGSRENQRHKSRSLSRSPLSRRHSISPERQYRSSRKRSLSPRRNRSPRRPRSPLRRRSPHSRRRSSSRSWRRSPYRARRSLSRDQDVRSNGFESKRYRDDYITQRKNLRVDQNLYQCQGNQVLVKTEEEPREANRERIMHSDGASLVRQTRVGVTRHDSPKTARHEEAGGKELILHTRVLSTHPLLGVQRKIYKEDLHQKKYTREELSGHRSGESRSRLDITEANKNDRDRKSGRSHNNNRVDAFDSDLKGNGKKGPEHLGKRKNKRSEKHDMTSDDASSPILKWTRKKGKREGGRREIVAERREASSREERHRRRKSDAQESSKSSP</sequence>
<dbReference type="GO" id="GO:0005681">
    <property type="term" value="C:spliceosomal complex"/>
    <property type="evidence" value="ECO:0007669"/>
    <property type="project" value="TreeGrafter"/>
</dbReference>
<dbReference type="Proteomes" id="UP000541444">
    <property type="component" value="Unassembled WGS sequence"/>
</dbReference>
<dbReference type="InterPro" id="IPR052225">
    <property type="entry name" value="Ser/Arg_repetitive_matrix"/>
</dbReference>
<evidence type="ECO:0000313" key="5">
    <source>
        <dbReference type="Proteomes" id="UP000541444"/>
    </source>
</evidence>
<accession>A0A7J7LL20</accession>